<accession>A0A2G9YBX6</accession>
<comment type="caution">
    <text evidence="1">The sequence shown here is derived from an EMBL/GenBank/DDBJ whole genome shotgun (WGS) entry which is preliminary data.</text>
</comment>
<sequence>MERLTYSVKVSLDVKEKVKDFCERYGIKQGYFVETALSEQLAREETVQDILELKRLKDLEP</sequence>
<dbReference type="EMBL" id="PCRF01000021">
    <property type="protein sequence ID" value="PIP16727.1"/>
    <property type="molecule type" value="Genomic_DNA"/>
</dbReference>
<name>A0A2G9YBX6_9BACT</name>
<proteinExistence type="predicted"/>
<feature type="non-terminal residue" evidence="1">
    <location>
        <position position="61"/>
    </location>
</feature>
<gene>
    <name evidence="1" type="ORF">COX46_00420</name>
</gene>
<evidence type="ECO:0000313" key="2">
    <source>
        <dbReference type="Proteomes" id="UP000230392"/>
    </source>
</evidence>
<protein>
    <submittedName>
        <fullName evidence="1">Uncharacterized protein</fullName>
    </submittedName>
</protein>
<dbReference type="AlphaFoldDB" id="A0A2G9YBX6"/>
<reference evidence="1 2" key="1">
    <citation type="submission" date="2017-09" db="EMBL/GenBank/DDBJ databases">
        <title>Depth-based differentiation of microbial function through sediment-hosted aquifers and enrichment of novel symbionts in the deep terrestrial subsurface.</title>
        <authorList>
            <person name="Probst A.J."/>
            <person name="Ladd B."/>
            <person name="Jarett J.K."/>
            <person name="Geller-Mcgrath D.E."/>
            <person name="Sieber C.M."/>
            <person name="Emerson J.B."/>
            <person name="Anantharaman K."/>
            <person name="Thomas B.C."/>
            <person name="Malmstrom R."/>
            <person name="Stieglmeier M."/>
            <person name="Klingl A."/>
            <person name="Woyke T."/>
            <person name="Ryan C.M."/>
            <person name="Banfield J.F."/>
        </authorList>
    </citation>
    <scope>NUCLEOTIDE SEQUENCE [LARGE SCALE GENOMIC DNA]</scope>
    <source>
        <strain evidence="1">CG23_combo_of_CG06-09_8_20_14_all_48_7</strain>
    </source>
</reference>
<organism evidence="1 2">
    <name type="scientific">bacterium (Candidatus Ratteibacteria) CG23_combo_of_CG06-09_8_20_14_all_48_7</name>
    <dbReference type="NCBI Taxonomy" id="2014292"/>
    <lineage>
        <taxon>Bacteria</taxon>
        <taxon>Candidatus Ratteibacteria</taxon>
    </lineage>
</organism>
<dbReference type="Proteomes" id="UP000230392">
    <property type="component" value="Unassembled WGS sequence"/>
</dbReference>
<evidence type="ECO:0000313" key="1">
    <source>
        <dbReference type="EMBL" id="PIP16727.1"/>
    </source>
</evidence>